<dbReference type="EMBL" id="CAAALY010039801">
    <property type="protein sequence ID" value="VEL19047.1"/>
    <property type="molecule type" value="Genomic_DNA"/>
</dbReference>
<feature type="transmembrane region" description="Helical" evidence="2">
    <location>
        <begin position="200"/>
        <end position="220"/>
    </location>
</feature>
<dbReference type="PANTHER" id="PTHR24637">
    <property type="entry name" value="COLLAGEN"/>
    <property type="match status" value="1"/>
</dbReference>
<proteinExistence type="predicted"/>
<keyword evidence="2" id="KW-0812">Transmembrane</keyword>
<dbReference type="PANTHER" id="PTHR24637:SF314">
    <property type="entry name" value="COL_CUTICLE_N DOMAIN-CONTAINING PROTEIN"/>
    <property type="match status" value="1"/>
</dbReference>
<reference evidence="3" key="1">
    <citation type="submission" date="2018-11" db="EMBL/GenBank/DDBJ databases">
        <authorList>
            <consortium name="Pathogen Informatics"/>
        </authorList>
    </citation>
    <scope>NUCLEOTIDE SEQUENCE</scope>
</reference>
<dbReference type="Proteomes" id="UP000784294">
    <property type="component" value="Unassembled WGS sequence"/>
</dbReference>
<dbReference type="Pfam" id="PF01391">
    <property type="entry name" value="Collagen"/>
    <property type="match status" value="1"/>
</dbReference>
<protein>
    <recommendedName>
        <fullName evidence="5">Collagen IV NC1 domain-containing protein</fullName>
    </recommendedName>
</protein>
<keyword evidence="2" id="KW-1133">Transmembrane helix</keyword>
<name>A0A448WSE2_9PLAT</name>
<comment type="caution">
    <text evidence="3">The sequence shown here is derived from an EMBL/GenBank/DDBJ whole genome shotgun (WGS) entry which is preliminary data.</text>
</comment>
<evidence type="ECO:0000313" key="4">
    <source>
        <dbReference type="Proteomes" id="UP000784294"/>
    </source>
</evidence>
<evidence type="ECO:0000256" key="1">
    <source>
        <dbReference type="SAM" id="MobiDB-lite"/>
    </source>
</evidence>
<dbReference type="AlphaFoldDB" id="A0A448WSE2"/>
<accession>A0A448WSE2</accession>
<evidence type="ECO:0000313" key="3">
    <source>
        <dbReference type="EMBL" id="VEL19047.1"/>
    </source>
</evidence>
<sequence>MNCDVGNISRNASLASIVCAQIVKSHASLLHCWQQSLIIRVVMSSSSKRLQQPDFGDTKTHGRTHICCRPMKRLFERKGHGDPGPKGALGLPGEPGMAGKMGNFGSVGLKGEQGGDGLSGEPGPPGPLGPAGSPGSPGPPGVSGEAGPRGDTGDRGLQGARGLRGARGEAGSSGAQGQDGAKGPFGEQVSIRPVSQFACLLIPNARLFIAFIFITLLSLFK</sequence>
<feature type="region of interest" description="Disordered" evidence="1">
    <location>
        <begin position="75"/>
        <end position="184"/>
    </location>
</feature>
<feature type="compositionally biased region" description="Low complexity" evidence="1">
    <location>
        <begin position="155"/>
        <end position="181"/>
    </location>
</feature>
<organism evidence="3 4">
    <name type="scientific">Protopolystoma xenopodis</name>
    <dbReference type="NCBI Taxonomy" id="117903"/>
    <lineage>
        <taxon>Eukaryota</taxon>
        <taxon>Metazoa</taxon>
        <taxon>Spiralia</taxon>
        <taxon>Lophotrochozoa</taxon>
        <taxon>Platyhelminthes</taxon>
        <taxon>Monogenea</taxon>
        <taxon>Polyopisthocotylea</taxon>
        <taxon>Polystomatidea</taxon>
        <taxon>Polystomatidae</taxon>
        <taxon>Protopolystoma</taxon>
    </lineage>
</organism>
<keyword evidence="4" id="KW-1185">Reference proteome</keyword>
<dbReference type="InterPro" id="IPR008160">
    <property type="entry name" value="Collagen"/>
</dbReference>
<evidence type="ECO:0000256" key="2">
    <source>
        <dbReference type="SAM" id="Phobius"/>
    </source>
</evidence>
<keyword evidence="2" id="KW-0472">Membrane</keyword>
<feature type="compositionally biased region" description="Gly residues" evidence="1">
    <location>
        <begin position="111"/>
        <end position="120"/>
    </location>
</feature>
<gene>
    <name evidence="3" type="ORF">PXEA_LOCUS12487</name>
</gene>
<evidence type="ECO:0008006" key="5">
    <source>
        <dbReference type="Google" id="ProtNLM"/>
    </source>
</evidence>